<dbReference type="GeneTree" id="ENSGT01000000216087"/>
<dbReference type="InterPro" id="IPR009311">
    <property type="entry name" value="IFI6/IFI27-like"/>
</dbReference>
<organism evidence="7 8">
    <name type="scientific">Cyprinodon variegatus</name>
    <name type="common">Sheepshead minnow</name>
    <dbReference type="NCBI Taxonomy" id="28743"/>
    <lineage>
        <taxon>Eukaryota</taxon>
        <taxon>Metazoa</taxon>
        <taxon>Chordata</taxon>
        <taxon>Craniata</taxon>
        <taxon>Vertebrata</taxon>
        <taxon>Euteleostomi</taxon>
        <taxon>Actinopterygii</taxon>
        <taxon>Neopterygii</taxon>
        <taxon>Teleostei</taxon>
        <taxon>Neoteleostei</taxon>
        <taxon>Acanthomorphata</taxon>
        <taxon>Ovalentaria</taxon>
        <taxon>Atherinomorphae</taxon>
        <taxon>Cyprinodontiformes</taxon>
        <taxon>Cyprinodontidae</taxon>
        <taxon>Cyprinodon</taxon>
    </lineage>
</organism>
<dbReference type="InterPro" id="IPR038213">
    <property type="entry name" value="IFI6/IFI27-like_sf"/>
</dbReference>
<keyword evidence="8" id="KW-1185">Reference proteome</keyword>
<name>A0A3Q2DY00_CYPVA</name>
<protein>
    <submittedName>
        <fullName evidence="7">Uncharacterized protein</fullName>
    </submittedName>
</protein>
<evidence type="ECO:0000256" key="3">
    <source>
        <dbReference type="ARBA" id="ARBA00022692"/>
    </source>
</evidence>
<evidence type="ECO:0000313" key="7">
    <source>
        <dbReference type="Ensembl" id="ENSCVAP00000024796.1"/>
    </source>
</evidence>
<dbReference type="OMA" id="AQLMSIF"/>
<keyword evidence="5 6" id="KW-0472">Membrane</keyword>
<evidence type="ECO:0000256" key="5">
    <source>
        <dbReference type="ARBA" id="ARBA00023136"/>
    </source>
</evidence>
<keyword evidence="3 6" id="KW-0812">Transmembrane</keyword>
<reference evidence="7" key="1">
    <citation type="submission" date="2025-08" db="UniProtKB">
        <authorList>
            <consortium name="Ensembl"/>
        </authorList>
    </citation>
    <scope>IDENTIFICATION</scope>
</reference>
<comment type="similarity">
    <text evidence="2">Belongs to the IFI6/IFI27 family.</text>
</comment>
<proteinExistence type="inferred from homology"/>
<evidence type="ECO:0000256" key="4">
    <source>
        <dbReference type="ARBA" id="ARBA00022989"/>
    </source>
</evidence>
<dbReference type="Ensembl" id="ENSCVAT00000003282.1">
    <property type="protein sequence ID" value="ENSCVAP00000024796.1"/>
    <property type="gene ID" value="ENSCVAG00000009126.1"/>
</dbReference>
<dbReference type="Gene3D" id="6.10.110.10">
    <property type="match status" value="1"/>
</dbReference>
<dbReference type="Pfam" id="PF06140">
    <property type="entry name" value="Ifi-6-16"/>
    <property type="match status" value="1"/>
</dbReference>
<sequence length="97" mass="10006">TVNLCFLYYGLAGGTVVLTPAVLTGMGFTAAGIAGGSIAAQLMSIFGSTWLISLLQSIGATGMGWFGNSLWGVFGGFIGNQISFICNITVVYKDTEP</sequence>
<feature type="transmembrane region" description="Helical" evidence="6">
    <location>
        <begin position="38"/>
        <end position="58"/>
    </location>
</feature>
<evidence type="ECO:0000256" key="2">
    <source>
        <dbReference type="ARBA" id="ARBA00007262"/>
    </source>
</evidence>
<evidence type="ECO:0000256" key="6">
    <source>
        <dbReference type="SAM" id="Phobius"/>
    </source>
</evidence>
<comment type="subcellular location">
    <subcellularLocation>
        <location evidence="1">Membrane</location>
        <topology evidence="1">Multi-pass membrane protein</topology>
    </subcellularLocation>
</comment>
<dbReference type="Proteomes" id="UP000265020">
    <property type="component" value="Unassembled WGS sequence"/>
</dbReference>
<feature type="transmembrane region" description="Helical" evidence="6">
    <location>
        <begin position="6"/>
        <end position="26"/>
    </location>
</feature>
<accession>A0A3Q2DY00</accession>
<evidence type="ECO:0000313" key="8">
    <source>
        <dbReference type="Proteomes" id="UP000265020"/>
    </source>
</evidence>
<dbReference type="AlphaFoldDB" id="A0A3Q2DY00"/>
<feature type="transmembrane region" description="Helical" evidence="6">
    <location>
        <begin position="70"/>
        <end position="92"/>
    </location>
</feature>
<keyword evidence="4 6" id="KW-1133">Transmembrane helix</keyword>
<dbReference type="GO" id="GO:0016020">
    <property type="term" value="C:membrane"/>
    <property type="evidence" value="ECO:0007669"/>
    <property type="project" value="UniProtKB-SubCell"/>
</dbReference>
<evidence type="ECO:0000256" key="1">
    <source>
        <dbReference type="ARBA" id="ARBA00004141"/>
    </source>
</evidence>
<reference evidence="7" key="2">
    <citation type="submission" date="2025-09" db="UniProtKB">
        <authorList>
            <consortium name="Ensembl"/>
        </authorList>
    </citation>
    <scope>IDENTIFICATION</scope>
</reference>
<dbReference type="STRING" id="28743.ENSCVAP00000024796"/>